<feature type="domain" description="Single-stranded DNA-binding protein BPT7" evidence="2">
    <location>
        <begin position="62"/>
        <end position="161"/>
    </location>
</feature>
<evidence type="ECO:0000259" key="2">
    <source>
        <dbReference type="Pfam" id="PF21265"/>
    </source>
</evidence>
<dbReference type="InterPro" id="IPR012340">
    <property type="entry name" value="NA-bd_OB-fold"/>
</dbReference>
<dbReference type="EMBL" id="BK015697">
    <property type="protein sequence ID" value="DAE20532.1"/>
    <property type="molecule type" value="Genomic_DNA"/>
</dbReference>
<evidence type="ECO:0000313" key="3">
    <source>
        <dbReference type="EMBL" id="DAE20532.1"/>
    </source>
</evidence>
<dbReference type="SUPFAM" id="SSF50249">
    <property type="entry name" value="Nucleic acid-binding proteins"/>
    <property type="match status" value="1"/>
</dbReference>
<dbReference type="Gene3D" id="2.40.50.140">
    <property type="entry name" value="Nucleic acid-binding proteins"/>
    <property type="match status" value="1"/>
</dbReference>
<organism evidence="3">
    <name type="scientific">Caudovirales sp. ctSH72</name>
    <dbReference type="NCBI Taxonomy" id="2826773"/>
    <lineage>
        <taxon>Viruses</taxon>
        <taxon>Duplodnaviria</taxon>
        <taxon>Heunggongvirae</taxon>
        <taxon>Uroviricota</taxon>
        <taxon>Caudoviricetes</taxon>
    </lineage>
</organism>
<proteinExistence type="predicted"/>
<protein>
    <submittedName>
        <fullName evidence="3">DNA helix destabilizing protein</fullName>
    </submittedName>
</protein>
<sequence length="204" mass="22812">MAKRDFTTGVTPKGSLLFPHIYEPETYEGKDVGYTVNIKFDQKETDALIAVIDEELEKAKHSIKLKPGQKWSAEPFLGYKEDKDGDIVFKFKANSHYQTKSGEIHKVTIPVFDAHGTPIKDPLSIGNGTIAKVAYTLVPYWISKVVNGIKLRLDAVQIIDLKEYGQKDAQGFGFGSEEGFSAPEEKEEDDSPFTEETDEDNGEF</sequence>
<reference evidence="3" key="1">
    <citation type="journal article" date="2021" name="Proc. Natl. Acad. Sci. U.S.A.">
        <title>A Catalog of Tens of Thousands of Viruses from Human Metagenomes Reveals Hidden Associations with Chronic Diseases.</title>
        <authorList>
            <person name="Tisza M.J."/>
            <person name="Buck C.B."/>
        </authorList>
    </citation>
    <scope>NUCLEOTIDE SEQUENCE</scope>
    <source>
        <strain evidence="3">CtSH72</strain>
    </source>
</reference>
<feature type="compositionally biased region" description="Acidic residues" evidence="1">
    <location>
        <begin position="185"/>
        <end position="204"/>
    </location>
</feature>
<dbReference type="InterPro" id="IPR049476">
    <property type="entry name" value="SBB_BPT7"/>
</dbReference>
<name>A0A8S5QPI8_9CAUD</name>
<evidence type="ECO:0000256" key="1">
    <source>
        <dbReference type="SAM" id="MobiDB-lite"/>
    </source>
</evidence>
<accession>A0A8S5QPI8</accession>
<feature type="region of interest" description="Disordered" evidence="1">
    <location>
        <begin position="170"/>
        <end position="204"/>
    </location>
</feature>
<dbReference type="Pfam" id="PF21265">
    <property type="entry name" value="SBB_T7"/>
    <property type="match status" value="1"/>
</dbReference>